<evidence type="ECO:0000259" key="6">
    <source>
        <dbReference type="PROSITE" id="PS50109"/>
    </source>
</evidence>
<keyword evidence="2 7" id="KW-0418">Kinase</keyword>
<name>A0A8J8G6H9_9FLAO</name>
<dbReference type="SUPFAM" id="SSF55874">
    <property type="entry name" value="ATPase domain of HSP90 chaperone/DNA topoisomerase II/histidine kinase"/>
    <property type="match status" value="1"/>
</dbReference>
<dbReference type="Proteomes" id="UP000610746">
    <property type="component" value="Unassembled WGS sequence"/>
</dbReference>
<comment type="caution">
    <text evidence="7">The sequence shown here is derived from an EMBL/GenBank/DDBJ whole genome shotgun (WGS) entry which is preliminary data.</text>
</comment>
<evidence type="ECO:0000256" key="3">
    <source>
        <dbReference type="ARBA" id="ARBA00023012"/>
    </source>
</evidence>
<dbReference type="InterPro" id="IPR011990">
    <property type="entry name" value="TPR-like_helical_dom_sf"/>
</dbReference>
<feature type="domain" description="Histidine kinase" evidence="6">
    <location>
        <begin position="493"/>
        <end position="577"/>
    </location>
</feature>
<dbReference type="SUPFAM" id="SSF48452">
    <property type="entry name" value="TPR-like"/>
    <property type="match status" value="2"/>
</dbReference>
<proteinExistence type="predicted"/>
<dbReference type="GO" id="GO:0046983">
    <property type="term" value="F:protein dimerization activity"/>
    <property type="evidence" value="ECO:0007669"/>
    <property type="project" value="InterPro"/>
</dbReference>
<keyword evidence="1" id="KW-0808">Transferase</keyword>
<evidence type="ECO:0000256" key="5">
    <source>
        <dbReference type="SAM" id="Phobius"/>
    </source>
</evidence>
<feature type="coiled-coil region" evidence="4">
    <location>
        <begin position="285"/>
        <end position="312"/>
    </location>
</feature>
<keyword evidence="8" id="KW-1185">Reference proteome</keyword>
<gene>
    <name evidence="7" type="ORF">HNQ03_001115</name>
</gene>
<dbReference type="InterPro" id="IPR005467">
    <property type="entry name" value="His_kinase_dom"/>
</dbReference>
<dbReference type="PROSITE" id="PS50109">
    <property type="entry name" value="HIS_KIN"/>
    <property type="match status" value="1"/>
</dbReference>
<dbReference type="GO" id="GO:0016020">
    <property type="term" value="C:membrane"/>
    <property type="evidence" value="ECO:0007669"/>
    <property type="project" value="InterPro"/>
</dbReference>
<dbReference type="Pfam" id="PF02518">
    <property type="entry name" value="HATPase_c"/>
    <property type="match status" value="1"/>
</dbReference>
<dbReference type="EMBL" id="JABSNO010000006">
    <property type="protein sequence ID" value="NRS92048.1"/>
    <property type="molecule type" value="Genomic_DNA"/>
</dbReference>
<dbReference type="Pfam" id="PF07730">
    <property type="entry name" value="HisKA_3"/>
    <property type="match status" value="1"/>
</dbReference>
<feature type="transmembrane region" description="Helical" evidence="5">
    <location>
        <begin position="327"/>
        <end position="348"/>
    </location>
</feature>
<dbReference type="InterPro" id="IPR011712">
    <property type="entry name" value="Sig_transdc_His_kin_sub3_dim/P"/>
</dbReference>
<dbReference type="SMART" id="SM00028">
    <property type="entry name" value="TPR"/>
    <property type="match status" value="3"/>
</dbReference>
<dbReference type="PANTHER" id="PTHR24421">
    <property type="entry name" value="NITRATE/NITRITE SENSOR PROTEIN NARX-RELATED"/>
    <property type="match status" value="1"/>
</dbReference>
<keyword evidence="5" id="KW-1133">Transmembrane helix</keyword>
<dbReference type="Gene3D" id="3.30.565.10">
    <property type="entry name" value="Histidine kinase-like ATPase, C-terminal domain"/>
    <property type="match status" value="1"/>
</dbReference>
<dbReference type="CDD" id="cd16917">
    <property type="entry name" value="HATPase_UhpB-NarQ-NarX-like"/>
    <property type="match status" value="1"/>
</dbReference>
<keyword evidence="5" id="KW-0472">Membrane</keyword>
<keyword evidence="3" id="KW-0902">Two-component regulatory system</keyword>
<sequence>MSTNIVAAQTLEQWKERYENAGKTDEDLAMKTAKRAAKYFAKIGNKKNEAFFYEKIAKDYQGKSMQDSALYFHFSAINIYENLKEFREKALILNEIGRIHRKLENQKNALRYYDEAFSIFTKLNDEEGKAIILNESGVVFEQLGNHKEAQKRYRQSLEIQKIRKDSVGIGYSLGFIGYNFLVQNKLKESEDYLLEALKIRKLINDEFALTMNYNELAELFYKTRRWGKAELFIKKSDSLSRKINYPDIRLQNFELQINNAKENEEFQKAFLLRERQIMLKDSLYSLEKEKNIEALHQKFDTAEKEKALLIQRTQIAENELDIKNKNILAIVLSFLALFAALLGYFFFYRQKLKNRQQKKESELKIALKIIENKNALDLQRLSISRDLHDNIGSQLTFIISSIDTTKQFFGKENLILDKRLSMINTFTRDTILELRDTIWAMNRSSITIEDLQSRISNFINNANVAAQNIEFRFENLLLEKIPVVFEAKKGMNIYRILQESINNAIKHAEASEILVHLFQKENQIIFSITDNGKGFEKGTDSVGNGLKSMEKRAEEISATLEIKSSLNGTKILLNIPL</sequence>
<keyword evidence="5" id="KW-0812">Transmembrane</keyword>
<dbReference type="Gene3D" id="1.25.40.10">
    <property type="entry name" value="Tetratricopeptide repeat domain"/>
    <property type="match status" value="1"/>
</dbReference>
<evidence type="ECO:0000256" key="1">
    <source>
        <dbReference type="ARBA" id="ARBA00022679"/>
    </source>
</evidence>
<evidence type="ECO:0000313" key="8">
    <source>
        <dbReference type="Proteomes" id="UP000610746"/>
    </source>
</evidence>
<dbReference type="Gene3D" id="1.20.5.1930">
    <property type="match status" value="1"/>
</dbReference>
<dbReference type="InterPro" id="IPR003594">
    <property type="entry name" value="HATPase_dom"/>
</dbReference>
<dbReference type="Pfam" id="PF13424">
    <property type="entry name" value="TPR_12"/>
    <property type="match status" value="1"/>
</dbReference>
<dbReference type="AlphaFoldDB" id="A0A8J8G6H9"/>
<organism evidence="7 8">
    <name type="scientific">Frigoriflavimonas asaccharolytica</name>
    <dbReference type="NCBI Taxonomy" id="2735899"/>
    <lineage>
        <taxon>Bacteria</taxon>
        <taxon>Pseudomonadati</taxon>
        <taxon>Bacteroidota</taxon>
        <taxon>Flavobacteriia</taxon>
        <taxon>Flavobacteriales</taxon>
        <taxon>Weeksellaceae</taxon>
        <taxon>Frigoriflavimonas</taxon>
    </lineage>
</organism>
<evidence type="ECO:0000256" key="2">
    <source>
        <dbReference type="ARBA" id="ARBA00022777"/>
    </source>
</evidence>
<dbReference type="InterPro" id="IPR019734">
    <property type="entry name" value="TPR_rpt"/>
</dbReference>
<evidence type="ECO:0000313" key="7">
    <source>
        <dbReference type="EMBL" id="NRS92048.1"/>
    </source>
</evidence>
<dbReference type="GO" id="GO:0000155">
    <property type="term" value="F:phosphorelay sensor kinase activity"/>
    <property type="evidence" value="ECO:0007669"/>
    <property type="project" value="InterPro"/>
</dbReference>
<dbReference type="InterPro" id="IPR050482">
    <property type="entry name" value="Sensor_HK_TwoCompSys"/>
</dbReference>
<accession>A0A8J8G6H9</accession>
<protein>
    <submittedName>
        <fullName evidence="7">Signal transduction histidine kinase</fullName>
    </submittedName>
</protein>
<reference evidence="7" key="1">
    <citation type="submission" date="2020-05" db="EMBL/GenBank/DDBJ databases">
        <title>Genomic Encyclopedia of Type Strains, Phase IV (KMG-V): Genome sequencing to study the core and pangenomes of soil and plant-associated prokaryotes.</title>
        <authorList>
            <person name="Whitman W."/>
        </authorList>
    </citation>
    <scope>NUCLEOTIDE SEQUENCE</scope>
    <source>
        <strain evidence="7">16F</strain>
    </source>
</reference>
<dbReference type="SMART" id="SM00387">
    <property type="entry name" value="HATPase_c"/>
    <property type="match status" value="1"/>
</dbReference>
<dbReference type="InterPro" id="IPR036890">
    <property type="entry name" value="HATPase_C_sf"/>
</dbReference>
<keyword evidence="4" id="KW-0175">Coiled coil</keyword>
<evidence type="ECO:0000256" key="4">
    <source>
        <dbReference type="SAM" id="Coils"/>
    </source>
</evidence>